<evidence type="ECO:0000313" key="1">
    <source>
        <dbReference type="EMBL" id="SVB57073.1"/>
    </source>
</evidence>
<accession>A0A382F4E4</accession>
<proteinExistence type="predicted"/>
<dbReference type="EMBL" id="UINC01047604">
    <property type="protein sequence ID" value="SVB57073.1"/>
    <property type="molecule type" value="Genomic_DNA"/>
</dbReference>
<gene>
    <name evidence="1" type="ORF">METZ01_LOCUS209927</name>
</gene>
<protein>
    <submittedName>
        <fullName evidence="1">Uncharacterized protein</fullName>
    </submittedName>
</protein>
<sequence length="299" mass="35677">MKMLITNKPKRLFTFGCSFTDYIWGTWANILGYEFRKADFYNFGKAGAGNQYIFNVLMQADAAYNFTHEDLIVVQWTNVSREDRYFHAGHHGVLHDSETKHGAWSTPGNIYSQDIYDEEWVKKYFSEYGALVRDLAFIKAAHGMLKHKTQWHFIQMNNLVHYVDQWDSKITLDQPKIFGNKERIRQLRELYAETISILQPSFYDVLYNNNWTQKFKADKKLVNKFFQDGHPHPLEHYDFLKRTFKHEWRPSTNEKVGEIQKKWVKLMNDVSATIPKFSIYNETKRWHDMAKFELCIRQS</sequence>
<dbReference type="AlphaFoldDB" id="A0A382F4E4"/>
<reference evidence="1" key="1">
    <citation type="submission" date="2018-05" db="EMBL/GenBank/DDBJ databases">
        <authorList>
            <person name="Lanie J.A."/>
            <person name="Ng W.-L."/>
            <person name="Kazmierczak K.M."/>
            <person name="Andrzejewski T.M."/>
            <person name="Davidsen T.M."/>
            <person name="Wayne K.J."/>
            <person name="Tettelin H."/>
            <person name="Glass J.I."/>
            <person name="Rusch D."/>
            <person name="Podicherti R."/>
            <person name="Tsui H.-C.T."/>
            <person name="Winkler M.E."/>
        </authorList>
    </citation>
    <scope>NUCLEOTIDE SEQUENCE</scope>
</reference>
<feature type="non-terminal residue" evidence="1">
    <location>
        <position position="299"/>
    </location>
</feature>
<organism evidence="1">
    <name type="scientific">marine metagenome</name>
    <dbReference type="NCBI Taxonomy" id="408172"/>
    <lineage>
        <taxon>unclassified sequences</taxon>
        <taxon>metagenomes</taxon>
        <taxon>ecological metagenomes</taxon>
    </lineage>
</organism>
<feature type="non-terminal residue" evidence="1">
    <location>
        <position position="1"/>
    </location>
</feature>
<name>A0A382F4E4_9ZZZZ</name>